<accession>J9DQJ7</accession>
<protein>
    <submittedName>
        <fullName evidence="1">Uncharacterized protein</fullName>
    </submittedName>
</protein>
<sequence length="124" mass="14774">MRNADNTKIFEMSMHDLPLYRYREEIEGIIRREQRDWQFGPKMRYQPEANSADYNIIVNSKPYFLYNATQSAQFQASDRIFAWIDAGYGHGREGVIPNHCHWRPQLRRDRMTVIKLTPAHDKVS</sequence>
<evidence type="ECO:0000313" key="1">
    <source>
        <dbReference type="EMBL" id="EJW71918.1"/>
    </source>
</evidence>
<dbReference type="InterPro" id="IPR011735">
    <property type="entry name" value="WlaTC/HtrL_glycosyltransf"/>
</dbReference>
<dbReference type="EMBL" id="ADBV01017392">
    <property type="protein sequence ID" value="EJW71918.1"/>
    <property type="molecule type" value="Genomic_DNA"/>
</dbReference>
<dbReference type="Pfam" id="PF09612">
    <property type="entry name" value="HtrL_YibB"/>
    <property type="match status" value="1"/>
</dbReference>
<gene>
    <name evidence="1" type="ORF">WUBG_17174</name>
</gene>
<organism evidence="1 2">
    <name type="scientific">Wuchereria bancrofti</name>
    <dbReference type="NCBI Taxonomy" id="6293"/>
    <lineage>
        <taxon>Eukaryota</taxon>
        <taxon>Metazoa</taxon>
        <taxon>Ecdysozoa</taxon>
        <taxon>Nematoda</taxon>
        <taxon>Chromadorea</taxon>
        <taxon>Rhabditida</taxon>
        <taxon>Spirurina</taxon>
        <taxon>Spiruromorpha</taxon>
        <taxon>Filarioidea</taxon>
        <taxon>Onchocercidae</taxon>
        <taxon>Wuchereria</taxon>
    </lineage>
</organism>
<reference evidence="2" key="1">
    <citation type="submission" date="2012-08" db="EMBL/GenBank/DDBJ databases">
        <title>The Genome Sequence of Wuchereria bancrofti.</title>
        <authorList>
            <person name="Nutman T.B."/>
            <person name="Fink D.L."/>
            <person name="Russ C."/>
            <person name="Young S."/>
            <person name="Zeng Q."/>
            <person name="Koehrsen M."/>
            <person name="Alvarado L."/>
            <person name="Berlin A."/>
            <person name="Chapman S.B."/>
            <person name="Chen Z."/>
            <person name="Freedman E."/>
            <person name="Gellesch M."/>
            <person name="Goldberg J."/>
            <person name="Griggs A."/>
            <person name="Gujja S."/>
            <person name="Heilman E.R."/>
            <person name="Heiman D."/>
            <person name="Hepburn T."/>
            <person name="Howarth C."/>
            <person name="Jen D."/>
            <person name="Larson L."/>
            <person name="Lewis B."/>
            <person name="Mehta T."/>
            <person name="Park D."/>
            <person name="Pearson M."/>
            <person name="Roberts A."/>
            <person name="Saif S."/>
            <person name="Shea T."/>
            <person name="Shenoy N."/>
            <person name="Sisk P."/>
            <person name="Stolte C."/>
            <person name="Sykes S."/>
            <person name="Walk T."/>
            <person name="White J."/>
            <person name="Yandava C."/>
            <person name="Haas B."/>
            <person name="Henn M.R."/>
            <person name="Nusbaum C."/>
            <person name="Birren B."/>
        </authorList>
    </citation>
    <scope>NUCLEOTIDE SEQUENCE [LARGE SCALE GENOMIC DNA]</scope>
    <source>
        <strain evidence="2">NA</strain>
    </source>
</reference>
<feature type="non-terminal residue" evidence="1">
    <location>
        <position position="124"/>
    </location>
</feature>
<comment type="caution">
    <text evidence="1">The sequence shown here is derived from an EMBL/GenBank/DDBJ whole genome shotgun (WGS) entry which is preliminary data.</text>
</comment>
<dbReference type="AlphaFoldDB" id="J9DQJ7"/>
<name>J9DQJ7_WUCBA</name>
<evidence type="ECO:0000313" key="2">
    <source>
        <dbReference type="Proteomes" id="UP000004810"/>
    </source>
</evidence>
<proteinExistence type="predicted"/>
<dbReference type="Proteomes" id="UP000004810">
    <property type="component" value="Unassembled WGS sequence"/>
</dbReference>